<evidence type="ECO:0000313" key="2">
    <source>
        <dbReference type="EMBL" id="KAK3275001.1"/>
    </source>
</evidence>
<protein>
    <submittedName>
        <fullName evidence="2">Uncharacterized protein</fullName>
    </submittedName>
</protein>
<keyword evidence="3" id="KW-1185">Reference proteome</keyword>
<proteinExistence type="predicted"/>
<accession>A0AAE0GCL0</accession>
<organism evidence="2 3">
    <name type="scientific">Cymbomonas tetramitiformis</name>
    <dbReference type="NCBI Taxonomy" id="36881"/>
    <lineage>
        <taxon>Eukaryota</taxon>
        <taxon>Viridiplantae</taxon>
        <taxon>Chlorophyta</taxon>
        <taxon>Pyramimonadophyceae</taxon>
        <taxon>Pyramimonadales</taxon>
        <taxon>Pyramimonadaceae</taxon>
        <taxon>Cymbomonas</taxon>
    </lineage>
</organism>
<dbReference type="AlphaFoldDB" id="A0AAE0GCL0"/>
<keyword evidence="1" id="KW-0812">Transmembrane</keyword>
<name>A0AAE0GCL0_9CHLO</name>
<keyword evidence="1" id="KW-1133">Transmembrane helix</keyword>
<evidence type="ECO:0000256" key="1">
    <source>
        <dbReference type="SAM" id="Phobius"/>
    </source>
</evidence>
<reference evidence="2 3" key="1">
    <citation type="journal article" date="2015" name="Genome Biol. Evol.">
        <title>Comparative Genomics of a Bacterivorous Green Alga Reveals Evolutionary Causalities and Consequences of Phago-Mixotrophic Mode of Nutrition.</title>
        <authorList>
            <person name="Burns J.A."/>
            <person name="Paasch A."/>
            <person name="Narechania A."/>
            <person name="Kim E."/>
        </authorList>
    </citation>
    <scope>NUCLEOTIDE SEQUENCE [LARGE SCALE GENOMIC DNA]</scope>
    <source>
        <strain evidence="2 3">PLY_AMNH</strain>
    </source>
</reference>
<dbReference type="EMBL" id="LGRX02007446">
    <property type="protein sequence ID" value="KAK3275001.1"/>
    <property type="molecule type" value="Genomic_DNA"/>
</dbReference>
<sequence length="182" mass="18535">MGFNYMPVGRGSVSVSGGSTCDEDASLTDSDSVSGDCASLLGDEPDQPGSVVSPGRSAVGCGKMPASQRHSFLISLMVCALFCFCATAAPATGQPFGGVGAPIGGAGLDCALTSPATAIDTFNNAPVATDGDAQPAAIPPRQARRYQYNRQGFVLRHGALHIPPELEDPDLVPPSPPYSPDP</sequence>
<gene>
    <name evidence="2" type="ORF">CYMTET_16852</name>
</gene>
<keyword evidence="1" id="KW-0472">Membrane</keyword>
<dbReference type="Proteomes" id="UP001190700">
    <property type="component" value="Unassembled WGS sequence"/>
</dbReference>
<evidence type="ECO:0000313" key="3">
    <source>
        <dbReference type="Proteomes" id="UP001190700"/>
    </source>
</evidence>
<feature type="transmembrane region" description="Helical" evidence="1">
    <location>
        <begin position="72"/>
        <end position="91"/>
    </location>
</feature>
<comment type="caution">
    <text evidence="2">The sequence shown here is derived from an EMBL/GenBank/DDBJ whole genome shotgun (WGS) entry which is preliminary data.</text>
</comment>